<proteinExistence type="predicted"/>
<feature type="non-terminal residue" evidence="2">
    <location>
        <position position="47"/>
    </location>
</feature>
<dbReference type="AlphaFoldDB" id="A0A392TRR1"/>
<sequence length="47" mass="5496">MEERLEEELTEPIGQSYEESAERMEDGEPESYTPAEQLVQEMDELDC</sequence>
<organism evidence="2 3">
    <name type="scientific">Trifolium medium</name>
    <dbReference type="NCBI Taxonomy" id="97028"/>
    <lineage>
        <taxon>Eukaryota</taxon>
        <taxon>Viridiplantae</taxon>
        <taxon>Streptophyta</taxon>
        <taxon>Embryophyta</taxon>
        <taxon>Tracheophyta</taxon>
        <taxon>Spermatophyta</taxon>
        <taxon>Magnoliopsida</taxon>
        <taxon>eudicotyledons</taxon>
        <taxon>Gunneridae</taxon>
        <taxon>Pentapetalae</taxon>
        <taxon>rosids</taxon>
        <taxon>fabids</taxon>
        <taxon>Fabales</taxon>
        <taxon>Fabaceae</taxon>
        <taxon>Papilionoideae</taxon>
        <taxon>50 kb inversion clade</taxon>
        <taxon>NPAAA clade</taxon>
        <taxon>Hologalegina</taxon>
        <taxon>IRL clade</taxon>
        <taxon>Trifolieae</taxon>
        <taxon>Trifolium</taxon>
    </lineage>
</organism>
<dbReference type="Proteomes" id="UP000265520">
    <property type="component" value="Unassembled WGS sequence"/>
</dbReference>
<accession>A0A392TRR1</accession>
<reference evidence="2 3" key="1">
    <citation type="journal article" date="2018" name="Front. Plant Sci.">
        <title>Red Clover (Trifolium pratense) and Zigzag Clover (T. medium) - A Picture of Genomic Similarities and Differences.</title>
        <authorList>
            <person name="Dluhosova J."/>
            <person name="Istvanek J."/>
            <person name="Nedelnik J."/>
            <person name="Repkova J."/>
        </authorList>
    </citation>
    <scope>NUCLEOTIDE SEQUENCE [LARGE SCALE GENOMIC DNA]</scope>
    <source>
        <strain evidence="3">cv. 10/8</strain>
        <tissue evidence="2">Leaf</tissue>
    </source>
</reference>
<protein>
    <submittedName>
        <fullName evidence="2">Uncharacterized protein</fullName>
    </submittedName>
</protein>
<dbReference type="EMBL" id="LXQA010642193">
    <property type="protein sequence ID" value="MCI63712.1"/>
    <property type="molecule type" value="Genomic_DNA"/>
</dbReference>
<evidence type="ECO:0000256" key="1">
    <source>
        <dbReference type="SAM" id="MobiDB-lite"/>
    </source>
</evidence>
<feature type="region of interest" description="Disordered" evidence="1">
    <location>
        <begin position="1"/>
        <end position="47"/>
    </location>
</feature>
<keyword evidence="3" id="KW-1185">Reference proteome</keyword>
<evidence type="ECO:0000313" key="2">
    <source>
        <dbReference type="EMBL" id="MCI63712.1"/>
    </source>
</evidence>
<comment type="caution">
    <text evidence="2">The sequence shown here is derived from an EMBL/GenBank/DDBJ whole genome shotgun (WGS) entry which is preliminary data.</text>
</comment>
<feature type="compositionally biased region" description="Acidic residues" evidence="1">
    <location>
        <begin position="1"/>
        <end position="10"/>
    </location>
</feature>
<evidence type="ECO:0000313" key="3">
    <source>
        <dbReference type="Proteomes" id="UP000265520"/>
    </source>
</evidence>
<name>A0A392TRR1_9FABA</name>